<proteinExistence type="predicted"/>
<protein>
    <submittedName>
        <fullName evidence="1">Uncharacterized protein</fullName>
    </submittedName>
</protein>
<dbReference type="Proteomes" id="UP000019149">
    <property type="component" value="Unassembled WGS sequence"/>
</dbReference>
<evidence type="ECO:0000313" key="1">
    <source>
        <dbReference type="EMBL" id="EUB60893.1"/>
    </source>
</evidence>
<dbReference type="CTD" id="36340047"/>
<accession>W6UIJ8</accession>
<organism evidence="1 2">
    <name type="scientific">Echinococcus granulosus</name>
    <name type="common">Hydatid tapeworm</name>
    <dbReference type="NCBI Taxonomy" id="6210"/>
    <lineage>
        <taxon>Eukaryota</taxon>
        <taxon>Metazoa</taxon>
        <taxon>Spiralia</taxon>
        <taxon>Lophotrochozoa</taxon>
        <taxon>Platyhelminthes</taxon>
        <taxon>Cestoda</taxon>
        <taxon>Eucestoda</taxon>
        <taxon>Cyclophyllidea</taxon>
        <taxon>Taeniidae</taxon>
        <taxon>Echinococcus</taxon>
        <taxon>Echinococcus granulosus group</taxon>
    </lineage>
</organism>
<sequence length="118" mass="12627">MAVCGGYAMREAPGLVDSGGGAMWLSVLLLPPLPSCNREASSPASVSGDSTSVVYHEHDQPHGFPHYGITHDDQAHFSSHCEPCMKLVHGAHFHGYEHGQLTNPTSLTLSRLLKPIAI</sequence>
<dbReference type="GeneID" id="36340047"/>
<gene>
    <name evidence="1" type="ORF">EGR_04332</name>
</gene>
<evidence type="ECO:0000313" key="2">
    <source>
        <dbReference type="Proteomes" id="UP000019149"/>
    </source>
</evidence>
<dbReference type="EMBL" id="APAU02000026">
    <property type="protein sequence ID" value="EUB60893.1"/>
    <property type="molecule type" value="Genomic_DNA"/>
</dbReference>
<dbReference type="KEGG" id="egl:EGR_04332"/>
<name>W6UIJ8_ECHGR</name>
<dbReference type="RefSeq" id="XP_024352089.1">
    <property type="nucleotide sequence ID" value="XM_024493581.1"/>
</dbReference>
<reference evidence="1 2" key="1">
    <citation type="journal article" date="2013" name="Nat. Genet.">
        <title>The genome of the hydatid tapeworm Echinococcus granulosus.</title>
        <authorList>
            <person name="Zheng H."/>
            <person name="Zhang W."/>
            <person name="Zhang L."/>
            <person name="Zhang Z."/>
            <person name="Li J."/>
            <person name="Lu G."/>
            <person name="Zhu Y."/>
            <person name="Wang Y."/>
            <person name="Huang Y."/>
            <person name="Liu J."/>
            <person name="Kang H."/>
            <person name="Chen J."/>
            <person name="Wang L."/>
            <person name="Chen A."/>
            <person name="Yu S."/>
            <person name="Gao Z."/>
            <person name="Jin L."/>
            <person name="Gu W."/>
            <person name="Wang Z."/>
            <person name="Zhao L."/>
            <person name="Shi B."/>
            <person name="Wen H."/>
            <person name="Lin R."/>
            <person name="Jones M.K."/>
            <person name="Brejova B."/>
            <person name="Vinar T."/>
            <person name="Zhao G."/>
            <person name="McManus D.P."/>
            <person name="Chen Z."/>
            <person name="Zhou Y."/>
            <person name="Wang S."/>
        </authorList>
    </citation>
    <scope>NUCLEOTIDE SEQUENCE [LARGE SCALE GENOMIC DNA]</scope>
</reference>
<comment type="caution">
    <text evidence="1">The sequence shown here is derived from an EMBL/GenBank/DDBJ whole genome shotgun (WGS) entry which is preliminary data.</text>
</comment>
<dbReference type="OrthoDB" id="10478673at2759"/>
<dbReference type="AlphaFoldDB" id="W6UIJ8"/>
<keyword evidence="2" id="KW-1185">Reference proteome</keyword>